<proteinExistence type="predicted"/>
<protein>
    <recommendedName>
        <fullName evidence="3">VWFA domain-containing protein</fullName>
    </recommendedName>
</protein>
<dbReference type="EMBL" id="CAJOBE010037909">
    <property type="protein sequence ID" value="CAF4315861.1"/>
    <property type="molecule type" value="Genomic_DNA"/>
</dbReference>
<feature type="non-terminal residue" evidence="1">
    <location>
        <position position="1"/>
    </location>
</feature>
<feature type="non-terminal residue" evidence="1">
    <location>
        <position position="219"/>
    </location>
</feature>
<gene>
    <name evidence="1" type="ORF">FNK824_LOCUS41158</name>
</gene>
<dbReference type="InterPro" id="IPR036465">
    <property type="entry name" value="vWFA_dom_sf"/>
</dbReference>
<accession>A0A820ITZ4</accession>
<organism evidence="1 2">
    <name type="scientific">Rotaria sordida</name>
    <dbReference type="NCBI Taxonomy" id="392033"/>
    <lineage>
        <taxon>Eukaryota</taxon>
        <taxon>Metazoa</taxon>
        <taxon>Spiralia</taxon>
        <taxon>Gnathifera</taxon>
        <taxon>Rotifera</taxon>
        <taxon>Eurotatoria</taxon>
        <taxon>Bdelloidea</taxon>
        <taxon>Philodinida</taxon>
        <taxon>Philodinidae</taxon>
        <taxon>Rotaria</taxon>
    </lineage>
</organism>
<name>A0A820ITZ4_9BILA</name>
<evidence type="ECO:0000313" key="2">
    <source>
        <dbReference type="Proteomes" id="UP000663874"/>
    </source>
</evidence>
<reference evidence="1" key="1">
    <citation type="submission" date="2021-02" db="EMBL/GenBank/DDBJ databases">
        <authorList>
            <person name="Nowell W R."/>
        </authorList>
    </citation>
    <scope>NUCLEOTIDE SEQUENCE</scope>
</reference>
<dbReference type="AlphaFoldDB" id="A0A820ITZ4"/>
<evidence type="ECO:0000313" key="1">
    <source>
        <dbReference type="EMBL" id="CAF4315861.1"/>
    </source>
</evidence>
<sequence>GKLIERVLLLRTLRDNTTQTTIFEYSRRRRTQITRNVDDQHSVQSSKCKLYSDLLLIAEAQLVKIKLSLESPVAVMGDASGSMQVAIRTATILLSLLTAVCSAKLNFFNTEMFLPTFTPKTIEDVLTLALTTTAGGGTANAAGLVSYYDNKDVIKTFVMVTDEEENADARIADGTSTRFFDLFMKYRAEIYPAKLVFISFLSHQHARGQMYSEFQSANV</sequence>
<dbReference type="Proteomes" id="UP000663874">
    <property type="component" value="Unassembled WGS sequence"/>
</dbReference>
<comment type="caution">
    <text evidence="1">The sequence shown here is derived from an EMBL/GenBank/DDBJ whole genome shotgun (WGS) entry which is preliminary data.</text>
</comment>
<dbReference type="SUPFAM" id="SSF53300">
    <property type="entry name" value="vWA-like"/>
    <property type="match status" value="1"/>
</dbReference>
<dbReference type="Gene3D" id="3.40.50.410">
    <property type="entry name" value="von Willebrand factor, type A domain"/>
    <property type="match status" value="1"/>
</dbReference>
<evidence type="ECO:0008006" key="3">
    <source>
        <dbReference type="Google" id="ProtNLM"/>
    </source>
</evidence>